<accession>A0A0G1C5Z2</accession>
<comment type="caution">
    <text evidence="1">The sequence shown here is derived from an EMBL/GenBank/DDBJ whole genome shotgun (WGS) entry which is preliminary data.</text>
</comment>
<dbReference type="Proteomes" id="UP000034951">
    <property type="component" value="Unassembled WGS sequence"/>
</dbReference>
<dbReference type="AlphaFoldDB" id="A0A0G1C5Z2"/>
<reference evidence="1 2" key="1">
    <citation type="journal article" date="2015" name="Nature">
        <title>rRNA introns, odd ribosomes, and small enigmatic genomes across a large radiation of phyla.</title>
        <authorList>
            <person name="Brown C.T."/>
            <person name="Hug L.A."/>
            <person name="Thomas B.C."/>
            <person name="Sharon I."/>
            <person name="Castelle C.J."/>
            <person name="Singh A."/>
            <person name="Wilkins M.J."/>
            <person name="Williams K.H."/>
            <person name="Banfield J.F."/>
        </authorList>
    </citation>
    <scope>NUCLEOTIDE SEQUENCE [LARGE SCALE GENOMIC DNA]</scope>
</reference>
<evidence type="ECO:0008006" key="3">
    <source>
        <dbReference type="Google" id="ProtNLM"/>
    </source>
</evidence>
<name>A0A0G1C5Z2_9BACT</name>
<evidence type="ECO:0000313" key="1">
    <source>
        <dbReference type="EMBL" id="KKS45048.1"/>
    </source>
</evidence>
<dbReference type="EMBL" id="LCDE01000035">
    <property type="protein sequence ID" value="KKS45048.1"/>
    <property type="molecule type" value="Genomic_DNA"/>
</dbReference>
<evidence type="ECO:0000313" key="2">
    <source>
        <dbReference type="Proteomes" id="UP000034951"/>
    </source>
</evidence>
<sequence length="140" mass="16866">MTLDSNIKVKPKFWNLIPWISEQTATALYPNIYLPEKTYRNLQKTNPDPYNIARLIHEQTHIKRIQKEGVVKFALKYLLDPTYRISEELIATKESMKFIKSKKLIWNIDRSARFLSGWLYLWPDSYKNIKSKLDRIWYEI</sequence>
<proteinExistence type="predicted"/>
<organism evidence="1 2">
    <name type="scientific">Candidatus Azambacteria bacterium GW2011_GWA1_42_19</name>
    <dbReference type="NCBI Taxonomy" id="1618609"/>
    <lineage>
        <taxon>Bacteria</taxon>
        <taxon>Candidatus Azamiibacteriota</taxon>
    </lineage>
</organism>
<protein>
    <recommendedName>
        <fullName evidence="3">DUF4157 domain-containing protein</fullName>
    </recommendedName>
</protein>
<gene>
    <name evidence="1" type="ORF">UV10_C0035G0002</name>
</gene>